<keyword evidence="5" id="KW-1185">Reference proteome</keyword>
<dbReference type="Gene3D" id="3.60.21.10">
    <property type="match status" value="1"/>
</dbReference>
<dbReference type="InterPro" id="IPR029052">
    <property type="entry name" value="Metallo-depent_PP-like"/>
</dbReference>
<dbReference type="InterPro" id="IPR051158">
    <property type="entry name" value="Metallophosphoesterase_sf"/>
</dbReference>
<evidence type="ECO:0000313" key="4">
    <source>
        <dbReference type="EMBL" id="MFC0242595.1"/>
    </source>
</evidence>
<organism evidence="4 5">
    <name type="scientific">Rhodopseudomonas telluris</name>
    <dbReference type="NCBI Taxonomy" id="644215"/>
    <lineage>
        <taxon>Bacteria</taxon>
        <taxon>Pseudomonadati</taxon>
        <taxon>Pseudomonadota</taxon>
        <taxon>Alphaproteobacteria</taxon>
        <taxon>Hyphomicrobiales</taxon>
        <taxon>Nitrobacteraceae</taxon>
        <taxon>Rhodopseudomonas</taxon>
    </lineage>
</organism>
<protein>
    <submittedName>
        <fullName evidence="4">Metallophosphoesterase</fullName>
    </submittedName>
</protein>
<evidence type="ECO:0000256" key="2">
    <source>
        <dbReference type="ARBA" id="ARBA00022801"/>
    </source>
</evidence>
<dbReference type="RefSeq" id="WP_378390716.1">
    <property type="nucleotide sequence ID" value="NZ_JBHLWM010000008.1"/>
</dbReference>
<gene>
    <name evidence="4" type="ORF">ACFFJ6_19030</name>
</gene>
<evidence type="ECO:0000313" key="5">
    <source>
        <dbReference type="Proteomes" id="UP001589775"/>
    </source>
</evidence>
<comment type="caution">
    <text evidence="4">The sequence shown here is derived from an EMBL/GenBank/DDBJ whole genome shotgun (WGS) entry which is preliminary data.</text>
</comment>
<dbReference type="Proteomes" id="UP001589775">
    <property type="component" value="Unassembled WGS sequence"/>
</dbReference>
<reference evidence="4 5" key="1">
    <citation type="submission" date="2024-09" db="EMBL/GenBank/DDBJ databases">
        <authorList>
            <person name="Sun Q."/>
            <person name="Mori K."/>
        </authorList>
    </citation>
    <scope>NUCLEOTIDE SEQUENCE [LARGE SCALE GENOMIC DNA]</scope>
    <source>
        <strain evidence="4 5">KCTC 23279</strain>
    </source>
</reference>
<feature type="domain" description="Calcineurin-like phosphoesterase" evidence="3">
    <location>
        <begin position="48"/>
        <end position="235"/>
    </location>
</feature>
<dbReference type="EMBL" id="JBHLWM010000008">
    <property type="protein sequence ID" value="MFC0242595.1"/>
    <property type="molecule type" value="Genomic_DNA"/>
</dbReference>
<evidence type="ECO:0000259" key="3">
    <source>
        <dbReference type="Pfam" id="PF00149"/>
    </source>
</evidence>
<keyword evidence="2" id="KW-0378">Hydrolase</keyword>
<dbReference type="InterPro" id="IPR004843">
    <property type="entry name" value="Calcineurin-like_PHP"/>
</dbReference>
<dbReference type="SUPFAM" id="SSF56300">
    <property type="entry name" value="Metallo-dependent phosphatases"/>
    <property type="match status" value="1"/>
</dbReference>
<dbReference type="PANTHER" id="PTHR31302:SF31">
    <property type="entry name" value="PHOSPHODIESTERASE YAEI"/>
    <property type="match status" value="1"/>
</dbReference>
<accession>A0ABV6EX19</accession>
<keyword evidence="1" id="KW-0479">Metal-binding</keyword>
<dbReference type="Pfam" id="PF00149">
    <property type="entry name" value="Metallophos"/>
    <property type="match status" value="1"/>
</dbReference>
<name>A0ABV6EX19_9BRAD</name>
<dbReference type="PANTHER" id="PTHR31302">
    <property type="entry name" value="TRANSMEMBRANE PROTEIN WITH METALLOPHOSPHOESTERASE DOMAIN-RELATED"/>
    <property type="match status" value="1"/>
</dbReference>
<evidence type="ECO:0000256" key="1">
    <source>
        <dbReference type="ARBA" id="ARBA00022723"/>
    </source>
</evidence>
<sequence>MLSRRSLLLAPMLATATGAYGVGIEPLLHTNVTRYLVRPASWPAGLKLKVAVIADVHACQPWMDIERIGQIVQLTNALGADLIVLLGDYVAGHNKITAIVPDHDWADALGNLRAPLGVYAILGNHDWWADKSAQSLRRGPIAARLALEKAGIPVLENDNIRLTKDGKDFWVAGLAEQEALLGYSSGRYVKRGIDDLEATLAAVPQDAPVVLLVHEPDIFPRVPERVSVTLAGHTHGGQVRLLGNALFAPSQLSLTYCYGHFFEGGRHLIVSGGLGCSWWPVRFGMPPEIVLVEIQGQVS</sequence>
<dbReference type="CDD" id="cd07385">
    <property type="entry name" value="MPP_YkuE_C"/>
    <property type="match status" value="1"/>
</dbReference>
<proteinExistence type="predicted"/>